<comment type="caution">
    <text evidence="2">The sequence shown here is derived from an EMBL/GenBank/DDBJ whole genome shotgun (WGS) entry which is preliminary data.</text>
</comment>
<keyword evidence="3" id="KW-1185">Reference proteome</keyword>
<gene>
    <name evidence="2" type="ORF">KI387_044447</name>
</gene>
<evidence type="ECO:0000256" key="1">
    <source>
        <dbReference type="SAM" id="MobiDB-lite"/>
    </source>
</evidence>
<evidence type="ECO:0000313" key="2">
    <source>
        <dbReference type="EMBL" id="KAH9303566.1"/>
    </source>
</evidence>
<proteinExistence type="predicted"/>
<name>A0AA38FIL7_TAXCH</name>
<sequence>MGRELADLPKDGPFRAVRGFLSGTTGTKVHEGRKKVKRPQKRQGSPNRPMRENVSGIAGKKVRAGCEGREKLKRPKAKKKSQ</sequence>
<dbReference type="EMBL" id="JAHRHJ020000009">
    <property type="protein sequence ID" value="KAH9303566.1"/>
    <property type="molecule type" value="Genomic_DNA"/>
</dbReference>
<feature type="non-terminal residue" evidence="2">
    <location>
        <position position="82"/>
    </location>
</feature>
<dbReference type="Proteomes" id="UP000824469">
    <property type="component" value="Unassembled WGS sequence"/>
</dbReference>
<organism evidence="2 3">
    <name type="scientific">Taxus chinensis</name>
    <name type="common">Chinese yew</name>
    <name type="synonym">Taxus wallichiana var. chinensis</name>
    <dbReference type="NCBI Taxonomy" id="29808"/>
    <lineage>
        <taxon>Eukaryota</taxon>
        <taxon>Viridiplantae</taxon>
        <taxon>Streptophyta</taxon>
        <taxon>Embryophyta</taxon>
        <taxon>Tracheophyta</taxon>
        <taxon>Spermatophyta</taxon>
        <taxon>Pinopsida</taxon>
        <taxon>Pinidae</taxon>
        <taxon>Conifers II</taxon>
        <taxon>Cupressales</taxon>
        <taxon>Taxaceae</taxon>
        <taxon>Taxus</taxon>
    </lineage>
</organism>
<dbReference type="AlphaFoldDB" id="A0AA38FIL7"/>
<feature type="region of interest" description="Disordered" evidence="1">
    <location>
        <begin position="1"/>
        <end position="82"/>
    </location>
</feature>
<feature type="compositionally biased region" description="Basic residues" evidence="1">
    <location>
        <begin position="31"/>
        <end position="41"/>
    </location>
</feature>
<feature type="compositionally biased region" description="Basic residues" evidence="1">
    <location>
        <begin position="71"/>
        <end position="82"/>
    </location>
</feature>
<reference evidence="2 3" key="1">
    <citation type="journal article" date="2021" name="Nat. Plants">
        <title>The Taxus genome provides insights into paclitaxel biosynthesis.</title>
        <authorList>
            <person name="Xiong X."/>
            <person name="Gou J."/>
            <person name="Liao Q."/>
            <person name="Li Y."/>
            <person name="Zhou Q."/>
            <person name="Bi G."/>
            <person name="Li C."/>
            <person name="Du R."/>
            <person name="Wang X."/>
            <person name="Sun T."/>
            <person name="Guo L."/>
            <person name="Liang H."/>
            <person name="Lu P."/>
            <person name="Wu Y."/>
            <person name="Zhang Z."/>
            <person name="Ro D.K."/>
            <person name="Shang Y."/>
            <person name="Huang S."/>
            <person name="Yan J."/>
        </authorList>
    </citation>
    <scope>NUCLEOTIDE SEQUENCE [LARGE SCALE GENOMIC DNA]</scope>
    <source>
        <strain evidence="2">Ta-2019</strain>
    </source>
</reference>
<protein>
    <submittedName>
        <fullName evidence="2">Uncharacterized protein</fullName>
    </submittedName>
</protein>
<evidence type="ECO:0000313" key="3">
    <source>
        <dbReference type="Proteomes" id="UP000824469"/>
    </source>
</evidence>
<accession>A0AA38FIL7</accession>
<feature type="compositionally biased region" description="Basic and acidic residues" evidence="1">
    <location>
        <begin position="1"/>
        <end position="13"/>
    </location>
</feature>